<keyword evidence="2" id="KW-1185">Reference proteome</keyword>
<gene>
    <name evidence="1" type="ORF">OBBRIDRAFT_596600</name>
</gene>
<dbReference type="AlphaFoldDB" id="A0A8E2B1J1"/>
<sequence>MFRSREVMLLILCCCASGRHRRICNAQECLSTPKARMNHLELRRLLHCSSPKRPATALLRQPEIVSRQDVPVQQNIVGLLPKDVVSDFRGNAQVCSRARR</sequence>
<accession>A0A8E2B1J1</accession>
<reference evidence="1 2" key="1">
    <citation type="submission" date="2016-07" db="EMBL/GenBank/DDBJ databases">
        <title>Draft genome of the white-rot fungus Obba rivulosa 3A-2.</title>
        <authorList>
            <consortium name="DOE Joint Genome Institute"/>
            <person name="Miettinen O."/>
            <person name="Riley R."/>
            <person name="Acob R."/>
            <person name="Barry K."/>
            <person name="Cullen D."/>
            <person name="De Vries R."/>
            <person name="Hainaut M."/>
            <person name="Hatakka A."/>
            <person name="Henrissat B."/>
            <person name="Hilden K."/>
            <person name="Kuo R."/>
            <person name="Labutti K."/>
            <person name="Lipzen A."/>
            <person name="Makela M.R."/>
            <person name="Sandor L."/>
            <person name="Spatafora J.W."/>
            <person name="Grigoriev I.V."/>
            <person name="Hibbett D.S."/>
        </authorList>
    </citation>
    <scope>NUCLEOTIDE SEQUENCE [LARGE SCALE GENOMIC DNA]</scope>
    <source>
        <strain evidence="1 2">3A-2</strain>
    </source>
</reference>
<evidence type="ECO:0000313" key="2">
    <source>
        <dbReference type="Proteomes" id="UP000250043"/>
    </source>
</evidence>
<protein>
    <submittedName>
        <fullName evidence="1">Uncharacterized protein</fullName>
    </submittedName>
</protein>
<organism evidence="1 2">
    <name type="scientific">Obba rivulosa</name>
    <dbReference type="NCBI Taxonomy" id="1052685"/>
    <lineage>
        <taxon>Eukaryota</taxon>
        <taxon>Fungi</taxon>
        <taxon>Dikarya</taxon>
        <taxon>Basidiomycota</taxon>
        <taxon>Agaricomycotina</taxon>
        <taxon>Agaricomycetes</taxon>
        <taxon>Polyporales</taxon>
        <taxon>Gelatoporiaceae</taxon>
        <taxon>Obba</taxon>
    </lineage>
</organism>
<dbReference type="Proteomes" id="UP000250043">
    <property type="component" value="Unassembled WGS sequence"/>
</dbReference>
<evidence type="ECO:0000313" key="1">
    <source>
        <dbReference type="EMBL" id="OCH90502.1"/>
    </source>
</evidence>
<name>A0A8E2B1J1_9APHY</name>
<proteinExistence type="predicted"/>
<dbReference type="EMBL" id="KV722403">
    <property type="protein sequence ID" value="OCH90502.1"/>
    <property type="molecule type" value="Genomic_DNA"/>
</dbReference>